<dbReference type="InterPro" id="IPR036870">
    <property type="entry name" value="Ribosomal_bS18_sf"/>
</dbReference>
<sequence length="82" mass="9733">MKPRKKKNHNYKGAPQNLACPFDKEGKKVTYKDVYNLKKFVTTRGRILNPEKTGVCPRCQRRLTREIKRARYMALLPFTEYV</sequence>
<protein>
    <recommendedName>
        <fullName evidence="4">Small ribosomal subunit protein bS18</fullName>
    </recommendedName>
</protein>
<dbReference type="AlphaFoldDB" id="A0A0G0K397"/>
<evidence type="ECO:0000256" key="2">
    <source>
        <dbReference type="ARBA" id="ARBA00022980"/>
    </source>
</evidence>
<dbReference type="HAMAP" id="MF_00270">
    <property type="entry name" value="Ribosomal_bS18"/>
    <property type="match status" value="1"/>
</dbReference>
<evidence type="ECO:0000256" key="4">
    <source>
        <dbReference type="HAMAP-Rule" id="MF_00270"/>
    </source>
</evidence>
<evidence type="ECO:0000256" key="5">
    <source>
        <dbReference type="RuleBase" id="RU003910"/>
    </source>
</evidence>
<dbReference type="PRINTS" id="PR00974">
    <property type="entry name" value="RIBOSOMALS18"/>
</dbReference>
<name>A0A0G0K397_9BACT</name>
<evidence type="ECO:0000313" key="7">
    <source>
        <dbReference type="Proteomes" id="UP000034852"/>
    </source>
</evidence>
<dbReference type="PANTHER" id="PTHR13479">
    <property type="entry name" value="30S RIBOSOMAL PROTEIN S18"/>
    <property type="match status" value="1"/>
</dbReference>
<reference evidence="6 7" key="1">
    <citation type="journal article" date="2015" name="Nature">
        <title>rRNA introns, odd ribosomes, and small enigmatic genomes across a large radiation of phyla.</title>
        <authorList>
            <person name="Brown C.T."/>
            <person name="Hug L.A."/>
            <person name="Thomas B.C."/>
            <person name="Sharon I."/>
            <person name="Castelle C.J."/>
            <person name="Singh A."/>
            <person name="Wilkins M.J."/>
            <person name="Williams K.H."/>
            <person name="Banfield J.F."/>
        </authorList>
    </citation>
    <scope>NUCLEOTIDE SEQUENCE [LARGE SCALE GENOMIC DNA]</scope>
</reference>
<dbReference type="NCBIfam" id="TIGR00165">
    <property type="entry name" value="S18"/>
    <property type="match status" value="1"/>
</dbReference>
<dbReference type="InterPro" id="IPR001648">
    <property type="entry name" value="Ribosomal_bS18"/>
</dbReference>
<dbReference type="PANTHER" id="PTHR13479:SF40">
    <property type="entry name" value="SMALL RIBOSOMAL SUBUNIT PROTEIN BS18M"/>
    <property type="match status" value="1"/>
</dbReference>
<accession>A0A0G0K397</accession>
<comment type="subunit">
    <text evidence="4">Part of the 30S ribosomal subunit. Forms a tight heterodimer with protein bS6.</text>
</comment>
<keyword evidence="4" id="KW-0694">RNA-binding</keyword>
<organism evidence="6 7">
    <name type="scientific">candidate division WS6 bacterium GW2011_GWA2_37_6</name>
    <dbReference type="NCBI Taxonomy" id="1619087"/>
    <lineage>
        <taxon>Bacteria</taxon>
        <taxon>Candidatus Dojkabacteria</taxon>
    </lineage>
</organism>
<keyword evidence="4" id="KW-0699">rRNA-binding</keyword>
<dbReference type="Pfam" id="PF01084">
    <property type="entry name" value="Ribosomal_S18"/>
    <property type="match status" value="1"/>
</dbReference>
<dbReference type="Proteomes" id="UP000034852">
    <property type="component" value="Unassembled WGS sequence"/>
</dbReference>
<keyword evidence="3 4" id="KW-0687">Ribonucleoprotein</keyword>
<comment type="similarity">
    <text evidence="1 4 5">Belongs to the bacterial ribosomal protein bS18 family.</text>
</comment>
<keyword evidence="2 4" id="KW-0689">Ribosomal protein</keyword>
<comment type="caution">
    <text evidence="6">The sequence shown here is derived from an EMBL/GenBank/DDBJ whole genome shotgun (WGS) entry which is preliminary data.</text>
</comment>
<dbReference type="GO" id="GO:0070181">
    <property type="term" value="F:small ribosomal subunit rRNA binding"/>
    <property type="evidence" value="ECO:0007669"/>
    <property type="project" value="TreeGrafter"/>
</dbReference>
<dbReference type="SUPFAM" id="SSF46911">
    <property type="entry name" value="Ribosomal protein S18"/>
    <property type="match status" value="1"/>
</dbReference>
<evidence type="ECO:0000313" key="6">
    <source>
        <dbReference type="EMBL" id="KKQ35086.1"/>
    </source>
</evidence>
<dbReference type="Gene3D" id="4.10.640.10">
    <property type="entry name" value="Ribosomal protein S18"/>
    <property type="match status" value="1"/>
</dbReference>
<evidence type="ECO:0000256" key="3">
    <source>
        <dbReference type="ARBA" id="ARBA00023274"/>
    </source>
</evidence>
<dbReference type="GO" id="GO:0022627">
    <property type="term" value="C:cytosolic small ribosomal subunit"/>
    <property type="evidence" value="ECO:0007669"/>
    <property type="project" value="TreeGrafter"/>
</dbReference>
<dbReference type="EMBL" id="LBTH01000036">
    <property type="protein sequence ID" value="KKQ35086.1"/>
    <property type="molecule type" value="Genomic_DNA"/>
</dbReference>
<gene>
    <name evidence="4" type="primary">rpsR</name>
    <name evidence="6" type="ORF">US52_C0036G0004</name>
</gene>
<proteinExistence type="inferred from homology"/>
<dbReference type="GO" id="GO:0006412">
    <property type="term" value="P:translation"/>
    <property type="evidence" value="ECO:0007669"/>
    <property type="project" value="UniProtKB-UniRule"/>
</dbReference>
<comment type="function">
    <text evidence="4">Binds as a heterodimer with protein bS6 to the central domain of the 16S rRNA, where it helps stabilize the platform of the 30S subunit.</text>
</comment>
<evidence type="ECO:0000256" key="1">
    <source>
        <dbReference type="ARBA" id="ARBA00005589"/>
    </source>
</evidence>
<dbReference type="GO" id="GO:0003735">
    <property type="term" value="F:structural constituent of ribosome"/>
    <property type="evidence" value="ECO:0007669"/>
    <property type="project" value="InterPro"/>
</dbReference>